<dbReference type="PROSITE" id="PS00109">
    <property type="entry name" value="PROTEIN_KINASE_TYR"/>
    <property type="match status" value="1"/>
</dbReference>
<dbReference type="PANTHER" id="PTHR24416">
    <property type="entry name" value="TYROSINE-PROTEIN KINASE RECEPTOR"/>
    <property type="match status" value="1"/>
</dbReference>
<protein>
    <submittedName>
        <fullName evidence="4">Uncharacterized protein LOC136085584</fullName>
    </submittedName>
</protein>
<evidence type="ECO:0000256" key="1">
    <source>
        <dbReference type="SAM" id="Phobius"/>
    </source>
</evidence>
<organism evidence="3 4">
    <name type="scientific">Hydra vulgaris</name>
    <name type="common">Hydra</name>
    <name type="synonym">Hydra attenuata</name>
    <dbReference type="NCBI Taxonomy" id="6087"/>
    <lineage>
        <taxon>Eukaryota</taxon>
        <taxon>Metazoa</taxon>
        <taxon>Cnidaria</taxon>
        <taxon>Hydrozoa</taxon>
        <taxon>Hydroidolina</taxon>
        <taxon>Anthoathecata</taxon>
        <taxon>Aplanulata</taxon>
        <taxon>Hydridae</taxon>
        <taxon>Hydra</taxon>
    </lineage>
</organism>
<dbReference type="InterPro" id="IPR011009">
    <property type="entry name" value="Kinase-like_dom_sf"/>
</dbReference>
<dbReference type="CDD" id="cd00192">
    <property type="entry name" value="PTKc"/>
    <property type="match status" value="1"/>
</dbReference>
<dbReference type="InterPro" id="IPR001245">
    <property type="entry name" value="Ser-Thr/Tyr_kinase_cat_dom"/>
</dbReference>
<evidence type="ECO:0000259" key="2">
    <source>
        <dbReference type="PROSITE" id="PS50011"/>
    </source>
</evidence>
<dbReference type="PANTHER" id="PTHR24416:SF583">
    <property type="entry name" value="RECEPTOR PROTEIN-TYROSINE KINASE"/>
    <property type="match status" value="1"/>
</dbReference>
<evidence type="ECO:0000313" key="4">
    <source>
        <dbReference type="RefSeq" id="XP_065662976.1"/>
    </source>
</evidence>
<dbReference type="InterPro" id="IPR008266">
    <property type="entry name" value="Tyr_kinase_AS"/>
</dbReference>
<name>A0ABM4CMD0_HYDVU</name>
<feature type="domain" description="Protein kinase" evidence="2">
    <location>
        <begin position="768"/>
        <end position="1092"/>
    </location>
</feature>
<accession>A0ABM4CMD0</accession>
<dbReference type="InterPro" id="IPR050122">
    <property type="entry name" value="RTK"/>
</dbReference>
<dbReference type="Pfam" id="PF07714">
    <property type="entry name" value="PK_Tyr_Ser-Thr"/>
    <property type="match status" value="1"/>
</dbReference>
<dbReference type="InterPro" id="IPR000719">
    <property type="entry name" value="Prot_kinase_dom"/>
</dbReference>
<dbReference type="InterPro" id="IPR020635">
    <property type="entry name" value="Tyr_kinase_cat_dom"/>
</dbReference>
<feature type="transmembrane region" description="Helical" evidence="1">
    <location>
        <begin position="708"/>
        <end position="727"/>
    </location>
</feature>
<dbReference type="Proteomes" id="UP001652625">
    <property type="component" value="Chromosome 09"/>
</dbReference>
<dbReference type="RefSeq" id="XP_065662976.1">
    <property type="nucleotide sequence ID" value="XM_065806904.1"/>
</dbReference>
<dbReference type="SMART" id="SM00219">
    <property type="entry name" value="TyrKc"/>
    <property type="match status" value="1"/>
</dbReference>
<keyword evidence="1" id="KW-0472">Membrane</keyword>
<sequence length="1162" mass="133253">MHYLFHMLLLSINFYLDYINFREELKVIEGLLVGTLNILKKVFTLSFNVKPNEFSVGLKNVLFVILDDKHGDYIRNSLSVWFHQDGSGKLVIFAGVSNNTSYYIETTPLLLGQWSSVKICQSFFDSNYWLSVDLNGVNIYTVNSPDVRDFKLVKVYASNLWNDTQKGSIADLLIINGNVEYLVGSVLTPLVKGKVIAKIPKLDKEYLISFDFIPNMFIFGLHSIICFTLSSKSCAFGIFIHKTDDGKIKVLDSIYSNSNQVIITNQIKLNEFSNIIVEQILKDAVYTYKISINREVVIFKTIEQPESYNDVFVYSSDPYFKVQNGLIKNLFIINGNLNYIYRREEFAITQGLFLGTLKVLMKVFTLLFNIKPRKYSKGLKSIFCILLDVGNYGNQNQGIWFSQDDSGVLSIYSTLSVYNNYSIITKPLQLDEWSTIKVYQTLSNKKYKFYVDLNRTNIYSIENSYARVYQNLKVYASDPWQKAQNGLITDLLIINGNVEYIVRENSILLKKEMIVATIPILEKEYLISFDIYPHYFAFGLHSVIHLTTGLDNASHGDEVLGIWFHNDGDFETLNHLMAIKLQIIAPIKGNNNQTETNLVGLNKWSNIEVSQVLISKDYIYSIKINGQVIFSVPNDLAQSFDNVKVFASDPWSKPQDALIKNFFVVNGISNSSLKSIVLDSPGIKICFIEYSVSLPKLKTMTENISTTIAAILVPLFIIFILIVAVVLRTRQKNIKSQQSSLKFSLYKMEDFMDHHLHADIWEILPENIILDRKIGEGAFGTVFIGKINDKIFAQKNFANQKSKTLFYIKENVAVKFLKDNANQSEFDDFLEEIKLMKEIGYHKNIVNMIGCSTITKPLCLVVEFMENGDLLHYLRNSRNKITSSKEDGESCISFMYTDNYIQTLETKKGEEFTSGFIPYDIPLNNIGCITPDDLLSFAWQIASGMEYLSFVKLVHRDLAARNILVGATKNVKISDFGLSRKTNNELNYTSNKSRRLPVKWMSVEAIFDQIFTTYSDVWAYGVVLFEIVTLGGTPYPSMSNHELMERLKFGYRMERPENCSQPLYDIMLHCWNEDPLKRPTFTELREQFDKILCQGDSYCNFDVYEKNDYSSASFQSEKSEMFVNLLNNGTLQKPAQLKPFEEQSDERYSCQILKDETNQAEI</sequence>
<dbReference type="Gene3D" id="3.30.200.20">
    <property type="entry name" value="Phosphorylase Kinase, domain 1"/>
    <property type="match status" value="1"/>
</dbReference>
<reference evidence="4" key="1">
    <citation type="submission" date="2025-08" db="UniProtKB">
        <authorList>
            <consortium name="RefSeq"/>
        </authorList>
    </citation>
    <scope>IDENTIFICATION</scope>
</reference>
<keyword evidence="3" id="KW-1185">Reference proteome</keyword>
<proteinExistence type="predicted"/>
<gene>
    <name evidence="4" type="primary">LOC136085584</name>
</gene>
<dbReference type="PROSITE" id="PS50011">
    <property type="entry name" value="PROTEIN_KINASE_DOM"/>
    <property type="match status" value="1"/>
</dbReference>
<dbReference type="PRINTS" id="PR00109">
    <property type="entry name" value="TYRKINASE"/>
</dbReference>
<dbReference type="SUPFAM" id="SSF56112">
    <property type="entry name" value="Protein kinase-like (PK-like)"/>
    <property type="match status" value="1"/>
</dbReference>
<keyword evidence="1" id="KW-1133">Transmembrane helix</keyword>
<evidence type="ECO:0000313" key="3">
    <source>
        <dbReference type="Proteomes" id="UP001652625"/>
    </source>
</evidence>
<dbReference type="GeneID" id="136085584"/>
<keyword evidence="1" id="KW-0812">Transmembrane</keyword>
<dbReference type="Gene3D" id="1.10.510.10">
    <property type="entry name" value="Transferase(Phosphotransferase) domain 1"/>
    <property type="match status" value="1"/>
</dbReference>